<dbReference type="InterPro" id="IPR000641">
    <property type="entry name" value="CbxX/CfxQ"/>
</dbReference>
<keyword evidence="2" id="KW-0547">Nucleotide-binding</keyword>
<feature type="domain" description="AAA+ ATPase" evidence="4">
    <location>
        <begin position="84"/>
        <end position="222"/>
    </location>
</feature>
<dbReference type="Proteomes" id="UP001596494">
    <property type="component" value="Unassembled WGS sequence"/>
</dbReference>
<dbReference type="SUPFAM" id="SSF52540">
    <property type="entry name" value="P-loop containing nucleoside triphosphate hydrolases"/>
    <property type="match status" value="1"/>
</dbReference>
<dbReference type="PRINTS" id="PR00819">
    <property type="entry name" value="CBXCFQXSUPER"/>
</dbReference>
<dbReference type="Gene3D" id="1.10.8.60">
    <property type="match status" value="1"/>
</dbReference>
<evidence type="ECO:0000256" key="1">
    <source>
        <dbReference type="ARBA" id="ARBA00010378"/>
    </source>
</evidence>
<evidence type="ECO:0000313" key="6">
    <source>
        <dbReference type="Proteomes" id="UP001596494"/>
    </source>
</evidence>
<dbReference type="InterPro" id="IPR027417">
    <property type="entry name" value="P-loop_NTPase"/>
</dbReference>
<dbReference type="SMART" id="SM00382">
    <property type="entry name" value="AAA"/>
    <property type="match status" value="1"/>
</dbReference>
<evidence type="ECO:0000259" key="4">
    <source>
        <dbReference type="SMART" id="SM00382"/>
    </source>
</evidence>
<dbReference type="EMBL" id="JBHTBY010000006">
    <property type="protein sequence ID" value="MFC7320530.1"/>
    <property type="molecule type" value="Genomic_DNA"/>
</dbReference>
<organism evidence="5 6">
    <name type="scientific">Halobacillus campisalis</name>
    <dbReference type="NCBI Taxonomy" id="435909"/>
    <lineage>
        <taxon>Bacteria</taxon>
        <taxon>Bacillati</taxon>
        <taxon>Bacillota</taxon>
        <taxon>Bacilli</taxon>
        <taxon>Bacillales</taxon>
        <taxon>Bacillaceae</taxon>
        <taxon>Halobacillus</taxon>
    </lineage>
</organism>
<comment type="similarity">
    <text evidence="1">Belongs to the CbxX/CfxQ family.</text>
</comment>
<evidence type="ECO:0000313" key="5">
    <source>
        <dbReference type="EMBL" id="MFC7320530.1"/>
    </source>
</evidence>
<dbReference type="PANTHER" id="PTHR43392:SF2">
    <property type="entry name" value="AAA-TYPE ATPASE FAMILY PROTEIN _ ANKYRIN REPEAT FAMILY PROTEIN"/>
    <property type="match status" value="1"/>
</dbReference>
<dbReference type="InterPro" id="IPR041627">
    <property type="entry name" value="AAA_lid_6"/>
</dbReference>
<dbReference type="Pfam" id="PF00004">
    <property type="entry name" value="AAA"/>
    <property type="match status" value="1"/>
</dbReference>
<dbReference type="PANTHER" id="PTHR43392">
    <property type="entry name" value="AAA-TYPE ATPASE FAMILY PROTEIN / ANKYRIN REPEAT FAMILY PROTEIN"/>
    <property type="match status" value="1"/>
</dbReference>
<dbReference type="Gene3D" id="3.40.50.300">
    <property type="entry name" value="P-loop containing nucleotide triphosphate hydrolases"/>
    <property type="match status" value="1"/>
</dbReference>
<keyword evidence="6" id="KW-1185">Reference proteome</keyword>
<accession>A0ABW2K315</accession>
<evidence type="ECO:0000256" key="2">
    <source>
        <dbReference type="ARBA" id="ARBA00022741"/>
    </source>
</evidence>
<sequence>MSQQARIARQGTINIILKDSYRHSDAAALEKNQEKVQVPYFRTIDGYFSSIIGMEGLKLQMKEIYAQLFIEQKRQEVGLKNNRQVLHMIFKGNPGTGKTTVARRVAELFKEMNVLESGHFIEVDRSELVGEYIGHTAQKTKELIKKAMGGVLFIDEAYSLARGGEKDFGKEAIDTIVKCMEDHHDQLIIILAGYPFEMEEFLGTNPGLASRFPIQLEFQDYSADELRDIAKVMLLEKDYRLTPEAERKLCHHLSLLHHDPPRNFSNARYVRNVIEEAIRKHAYRLANRVDWDKKDLMLLEPGDFHLTFDK</sequence>
<dbReference type="CDD" id="cd00009">
    <property type="entry name" value="AAA"/>
    <property type="match status" value="1"/>
</dbReference>
<name>A0ABW2K315_9BACI</name>
<reference evidence="6" key="1">
    <citation type="journal article" date="2019" name="Int. J. Syst. Evol. Microbiol.">
        <title>The Global Catalogue of Microorganisms (GCM) 10K type strain sequencing project: providing services to taxonomists for standard genome sequencing and annotation.</title>
        <authorList>
            <consortium name="The Broad Institute Genomics Platform"/>
            <consortium name="The Broad Institute Genome Sequencing Center for Infectious Disease"/>
            <person name="Wu L."/>
            <person name="Ma J."/>
        </authorList>
    </citation>
    <scope>NUCLEOTIDE SEQUENCE [LARGE SCALE GENOMIC DNA]</scope>
    <source>
        <strain evidence="6">CCUG 73951</strain>
    </source>
</reference>
<comment type="caution">
    <text evidence="5">The sequence shown here is derived from an EMBL/GenBank/DDBJ whole genome shotgun (WGS) entry which is preliminary data.</text>
</comment>
<dbReference type="InterPro" id="IPR003593">
    <property type="entry name" value="AAA+_ATPase"/>
</dbReference>
<evidence type="ECO:0000256" key="3">
    <source>
        <dbReference type="ARBA" id="ARBA00022840"/>
    </source>
</evidence>
<dbReference type="RefSeq" id="WP_289214174.1">
    <property type="nucleotide sequence ID" value="NZ_JAPVRC010000001.1"/>
</dbReference>
<keyword evidence="3" id="KW-0067">ATP-binding</keyword>
<dbReference type="InterPro" id="IPR050773">
    <property type="entry name" value="CbxX/CfxQ_RuBisCO_ESX"/>
</dbReference>
<protein>
    <submittedName>
        <fullName evidence="5">AAA family ATPase</fullName>
    </submittedName>
</protein>
<gene>
    <name evidence="5" type="ORF">ACFQMN_06520</name>
</gene>
<proteinExistence type="inferred from homology"/>
<dbReference type="Pfam" id="PF17866">
    <property type="entry name" value="AAA_lid_6"/>
    <property type="match status" value="1"/>
</dbReference>
<dbReference type="InterPro" id="IPR003959">
    <property type="entry name" value="ATPase_AAA_core"/>
</dbReference>